<name>A0A6J4QXN3_9ACTN</name>
<dbReference type="InterPro" id="IPR018163">
    <property type="entry name" value="Thr/Ala-tRNA-synth_IIc_edit"/>
</dbReference>
<dbReference type="GO" id="GO:0006435">
    <property type="term" value="P:threonyl-tRNA aminoacylation"/>
    <property type="evidence" value="ECO:0007669"/>
    <property type="project" value="TreeGrafter"/>
</dbReference>
<dbReference type="PANTHER" id="PTHR11451:SF44">
    <property type="entry name" value="THREONINE--TRNA LIGASE, CHLOROPLASTIC_MITOCHONDRIAL 2"/>
    <property type="match status" value="1"/>
</dbReference>
<reference evidence="3" key="1">
    <citation type="submission" date="2020-02" db="EMBL/GenBank/DDBJ databases">
        <authorList>
            <person name="Meier V. D."/>
        </authorList>
    </citation>
    <scope>NUCLEOTIDE SEQUENCE</scope>
    <source>
        <strain evidence="3">AVDCRST_MAG02</strain>
    </source>
</reference>
<organism evidence="3">
    <name type="scientific">uncultured Rubrobacteraceae bacterium</name>
    <dbReference type="NCBI Taxonomy" id="349277"/>
    <lineage>
        <taxon>Bacteria</taxon>
        <taxon>Bacillati</taxon>
        <taxon>Actinomycetota</taxon>
        <taxon>Rubrobacteria</taxon>
        <taxon>Rubrobacterales</taxon>
        <taxon>Rubrobacteraceae</taxon>
        <taxon>environmental samples</taxon>
    </lineage>
</organism>
<evidence type="ECO:0000256" key="2">
    <source>
        <dbReference type="SAM" id="MobiDB-lite"/>
    </source>
</evidence>
<feature type="region of interest" description="Disordered" evidence="2">
    <location>
        <begin position="149"/>
        <end position="178"/>
    </location>
</feature>
<gene>
    <name evidence="3" type="ORF">AVDCRST_MAG02-1683</name>
</gene>
<accession>A0A6J4QXN3</accession>
<sequence length="178" mass="18128">MGGEEAGGAAGDASLSALRRSAVILLAAAVREMFPDAKFATGPVTGDGSYGDFDLPRHLTPGGLPDIEGRMARLVGSDEPLRREELSREEALEAFVDQPYEAEVVGELPEGASVVVRGAGRFVGLCGGSTVGAIGAARLVRRRGVVEGAQAGGVRRPNPTPARSLAASSIPLPGPVTG</sequence>
<dbReference type="EMBL" id="CADCVH010000056">
    <property type="protein sequence ID" value="CAA9458191.1"/>
    <property type="molecule type" value="Genomic_DNA"/>
</dbReference>
<dbReference type="GO" id="GO:0004829">
    <property type="term" value="F:threonine-tRNA ligase activity"/>
    <property type="evidence" value="ECO:0007669"/>
    <property type="project" value="TreeGrafter"/>
</dbReference>
<dbReference type="PANTHER" id="PTHR11451">
    <property type="entry name" value="THREONINE-TRNA LIGASE"/>
    <property type="match status" value="1"/>
</dbReference>
<evidence type="ECO:0000313" key="3">
    <source>
        <dbReference type="EMBL" id="CAA9458191.1"/>
    </source>
</evidence>
<dbReference type="AlphaFoldDB" id="A0A6J4QXN3"/>
<dbReference type="SUPFAM" id="SSF55186">
    <property type="entry name" value="ThrRS/AlaRS common domain"/>
    <property type="match status" value="1"/>
</dbReference>
<evidence type="ECO:0000256" key="1">
    <source>
        <dbReference type="ARBA" id="ARBA00022917"/>
    </source>
</evidence>
<protein>
    <submittedName>
        <fullName evidence="3">Uncharacterized protein</fullName>
    </submittedName>
</protein>
<keyword evidence="1" id="KW-0648">Protein biosynthesis</keyword>
<dbReference type="Gene3D" id="3.30.980.10">
    <property type="entry name" value="Threonyl-trna Synthetase, Chain A, domain 2"/>
    <property type="match status" value="1"/>
</dbReference>
<proteinExistence type="predicted"/>
<dbReference type="GO" id="GO:0000166">
    <property type="term" value="F:nucleotide binding"/>
    <property type="evidence" value="ECO:0007669"/>
    <property type="project" value="InterPro"/>
</dbReference>